<name>A0A410PV58_9FIRM</name>
<dbReference type="InterPro" id="IPR026272">
    <property type="entry name" value="SdpI"/>
</dbReference>
<evidence type="ECO:0000259" key="2">
    <source>
        <dbReference type="Pfam" id="PF07853"/>
    </source>
</evidence>
<dbReference type="PANTHER" id="PTHR37810:SF5">
    <property type="entry name" value="IMMUNITY PROTEIN SDPI"/>
    <property type="match status" value="1"/>
</dbReference>
<dbReference type="Pfam" id="PF07853">
    <property type="entry name" value="DUF1648"/>
    <property type="match status" value="1"/>
</dbReference>
<dbReference type="Proteomes" id="UP000287601">
    <property type="component" value="Chromosome"/>
</dbReference>
<feature type="transmembrane region" description="Helical" evidence="1">
    <location>
        <begin position="42"/>
        <end position="61"/>
    </location>
</feature>
<reference evidence="3 4" key="1">
    <citation type="submission" date="2019-01" db="EMBL/GenBank/DDBJ databases">
        <title>Draft genomes of a novel of Aminipila strains.</title>
        <authorList>
            <person name="Ma S."/>
        </authorList>
    </citation>
    <scope>NUCLEOTIDE SEQUENCE [LARGE SCALE GENOMIC DNA]</scope>
    <source>
        <strain evidence="4">JN-39</strain>
    </source>
</reference>
<keyword evidence="1" id="KW-0812">Transmembrane</keyword>
<evidence type="ECO:0000313" key="3">
    <source>
        <dbReference type="EMBL" id="QAT42788.1"/>
    </source>
</evidence>
<proteinExistence type="predicted"/>
<evidence type="ECO:0000256" key="1">
    <source>
        <dbReference type="SAM" id="Phobius"/>
    </source>
</evidence>
<evidence type="ECO:0000313" key="4">
    <source>
        <dbReference type="Proteomes" id="UP000287601"/>
    </source>
</evidence>
<accession>A0A410PV58</accession>
<dbReference type="OrthoDB" id="9808690at2"/>
<dbReference type="InterPro" id="IPR012867">
    <property type="entry name" value="DUF1648"/>
</dbReference>
<gene>
    <name evidence="3" type="ORF">EQM06_05830</name>
</gene>
<organism evidence="3 4">
    <name type="scientific">Aminipila luticellarii</name>
    <dbReference type="NCBI Taxonomy" id="2507160"/>
    <lineage>
        <taxon>Bacteria</taxon>
        <taxon>Bacillati</taxon>
        <taxon>Bacillota</taxon>
        <taxon>Clostridia</taxon>
        <taxon>Peptostreptococcales</taxon>
        <taxon>Anaerovoracaceae</taxon>
        <taxon>Aminipila</taxon>
    </lineage>
</organism>
<feature type="transmembrane region" description="Helical" evidence="1">
    <location>
        <begin position="194"/>
        <end position="212"/>
    </location>
</feature>
<feature type="transmembrane region" description="Helical" evidence="1">
    <location>
        <begin position="148"/>
        <end position="165"/>
    </location>
</feature>
<dbReference type="Pfam" id="PF13630">
    <property type="entry name" value="SdpI"/>
    <property type="match status" value="1"/>
</dbReference>
<dbReference type="GO" id="GO:0009636">
    <property type="term" value="P:response to toxic substance"/>
    <property type="evidence" value="ECO:0007669"/>
    <property type="project" value="TreeGrafter"/>
</dbReference>
<feature type="transmembrane region" description="Helical" evidence="1">
    <location>
        <begin position="81"/>
        <end position="99"/>
    </location>
</feature>
<feature type="transmembrane region" description="Helical" evidence="1">
    <location>
        <begin position="218"/>
        <end position="238"/>
    </location>
</feature>
<dbReference type="AlphaFoldDB" id="A0A410PV58"/>
<dbReference type="PANTHER" id="PTHR37810">
    <property type="entry name" value="IMMUNITY PROTEIN SDPI"/>
    <property type="match status" value="1"/>
</dbReference>
<sequence length="247" mass="28266">MSAKDFICLSFLTPPEKVLSMLKGQRGLLVMKYLFNRYNLKTWILFILSAIAACIVLPDLPEIIPTHFNMSGEVDGYGSRYMIFLAPVTILICQVLAEVCRAIDPKKENYDKFKKYYYQLFFGIGLIMLVMQGVTIAAAFGRNPHVDTIMPVMLGILFIFIGNMMPKFEHNFMAGIKTSWTLANEQVWKETHRFGGKVWMIGGFLSILTVLLPAFWRFIAFLAVVIIITIIPIVFSYIRYKKYNTGI</sequence>
<feature type="domain" description="DUF1648" evidence="2">
    <location>
        <begin position="44"/>
        <end position="90"/>
    </location>
</feature>
<dbReference type="EMBL" id="CP035281">
    <property type="protein sequence ID" value="QAT42788.1"/>
    <property type="molecule type" value="Genomic_DNA"/>
</dbReference>
<protein>
    <submittedName>
        <fullName evidence="3">DUF1648 domain-containing protein</fullName>
    </submittedName>
</protein>
<dbReference type="KEGG" id="amij:EQM06_05830"/>
<dbReference type="InterPro" id="IPR025962">
    <property type="entry name" value="SdpI/YhfL"/>
</dbReference>
<keyword evidence="1" id="KW-1133">Transmembrane helix</keyword>
<dbReference type="PIRSF" id="PIRSF038959">
    <property type="entry name" value="SdpI"/>
    <property type="match status" value="1"/>
</dbReference>
<feature type="transmembrane region" description="Helical" evidence="1">
    <location>
        <begin position="120"/>
        <end position="142"/>
    </location>
</feature>
<keyword evidence="1" id="KW-0472">Membrane</keyword>
<keyword evidence="4" id="KW-1185">Reference proteome</keyword>